<dbReference type="InterPro" id="IPR033253">
    <property type="entry name" value="CFAP45"/>
</dbReference>
<feature type="region of interest" description="Disordered" evidence="8">
    <location>
        <begin position="175"/>
        <end position="263"/>
    </location>
</feature>
<dbReference type="Proteomes" id="UP001141327">
    <property type="component" value="Unassembled WGS sequence"/>
</dbReference>
<comment type="subcellular location">
    <subcellularLocation>
        <location evidence="1">Cell projection</location>
        <location evidence="1">Cilium</location>
        <location evidence="1">Flagellum</location>
    </subcellularLocation>
</comment>
<accession>A0ABQ8UL05</accession>
<keyword evidence="2 10" id="KW-0282">Flagellum</keyword>
<feature type="region of interest" description="Disordered" evidence="8">
    <location>
        <begin position="321"/>
        <end position="343"/>
    </location>
</feature>
<evidence type="ECO:0000256" key="3">
    <source>
        <dbReference type="ARBA" id="ARBA00023054"/>
    </source>
</evidence>
<keyword evidence="4" id="KW-0969">Cilium</keyword>
<feature type="domain" description="Trichohyalin-plectin-homology" evidence="9">
    <location>
        <begin position="113"/>
        <end position="457"/>
    </location>
</feature>
<protein>
    <recommendedName>
        <fullName evidence="7">Cilia- and flagella-associated protein 45</fullName>
    </recommendedName>
</protein>
<feature type="region of interest" description="Disordered" evidence="8">
    <location>
        <begin position="1"/>
        <end position="20"/>
    </location>
</feature>
<evidence type="ECO:0000256" key="1">
    <source>
        <dbReference type="ARBA" id="ARBA00004230"/>
    </source>
</evidence>
<evidence type="ECO:0000256" key="2">
    <source>
        <dbReference type="ARBA" id="ARBA00022846"/>
    </source>
</evidence>
<proteinExistence type="inferred from homology"/>
<evidence type="ECO:0000256" key="6">
    <source>
        <dbReference type="ARBA" id="ARBA00034116"/>
    </source>
</evidence>
<dbReference type="InterPro" id="IPR043597">
    <property type="entry name" value="TPH_dom"/>
</dbReference>
<keyword evidence="3" id="KW-0175">Coiled coil</keyword>
<keyword evidence="11" id="KW-1185">Reference proteome</keyword>
<comment type="similarity">
    <text evidence="6">Belongs to the CFAP45 family.</text>
</comment>
<dbReference type="PANTHER" id="PTHR15504:SF0">
    <property type="entry name" value="CILIA- AND FLAGELLA-ASSOCIATED PROTEIN 45"/>
    <property type="match status" value="1"/>
</dbReference>
<keyword evidence="5" id="KW-0966">Cell projection</keyword>
<feature type="compositionally biased region" description="Basic and acidic residues" evidence="8">
    <location>
        <begin position="381"/>
        <end position="397"/>
    </location>
</feature>
<sequence length="468" mass="55046">MHSRVGTIRSSPAKPASVARIPASETTVLSRQEFERIKAASKLVTPDQIARERKALEETRAAQQAAARERKERMIRMEQEAARNVPPTDIEESDKREAEGILARAQTFSVEGRDEVKKMNEIMRYAKCAAIRERQLEEKKQSRVEERVEDRAWASLMEADRLRALTAQEEVERQKVEKRQADAKVLRQQIHDRETQRLREQEAAERERELMQQRLEEERQAELAKEEQRRVAGKRLLEEGARANREAAAAKEHEKLAEKMEDLKIVQYEREREQREREREEEQVRIKAEKEMETCRLRAMQEKAIDKQAIRDSLLARRAQEKSEREWRAKQKAEAEKAAAMQADLARAREDQIRARENALREAVIMEKVDFERALQVQRSSAEDEERRAAEANERALRNQQAVRDQIESTRERFERERAQKLAEGEALRRRMAQEKEVVERARREKIEALRQEGIPEKYMADLARSKF</sequence>
<feature type="region of interest" description="Disordered" evidence="8">
    <location>
        <begin position="376"/>
        <end position="418"/>
    </location>
</feature>
<evidence type="ECO:0000313" key="10">
    <source>
        <dbReference type="EMBL" id="KAJ4459112.1"/>
    </source>
</evidence>
<dbReference type="Pfam" id="PF13868">
    <property type="entry name" value="TPH"/>
    <property type="match status" value="1"/>
</dbReference>
<evidence type="ECO:0000256" key="7">
    <source>
        <dbReference type="ARBA" id="ARBA00034142"/>
    </source>
</evidence>
<name>A0ABQ8UL05_9EUKA</name>
<feature type="compositionally biased region" description="Basic and acidic residues" evidence="8">
    <location>
        <begin position="405"/>
        <end position="418"/>
    </location>
</feature>
<gene>
    <name evidence="10" type="ORF">PAPYR_4908</name>
</gene>
<dbReference type="EMBL" id="JAPMOS010000022">
    <property type="protein sequence ID" value="KAJ4459112.1"/>
    <property type="molecule type" value="Genomic_DNA"/>
</dbReference>
<evidence type="ECO:0000313" key="11">
    <source>
        <dbReference type="Proteomes" id="UP001141327"/>
    </source>
</evidence>
<evidence type="ECO:0000256" key="8">
    <source>
        <dbReference type="SAM" id="MobiDB-lite"/>
    </source>
</evidence>
<reference evidence="10" key="1">
    <citation type="journal article" date="2022" name="bioRxiv">
        <title>Genomics of Preaxostyla Flagellates Illuminates Evolutionary Transitions and the Path Towards Mitochondrial Loss.</title>
        <authorList>
            <person name="Novak L.V.F."/>
            <person name="Treitli S.C."/>
            <person name="Pyrih J."/>
            <person name="Halakuc P."/>
            <person name="Pipaliya S.V."/>
            <person name="Vacek V."/>
            <person name="Brzon O."/>
            <person name="Soukal P."/>
            <person name="Eme L."/>
            <person name="Dacks J.B."/>
            <person name="Karnkowska A."/>
            <person name="Elias M."/>
            <person name="Hampl V."/>
        </authorList>
    </citation>
    <scope>NUCLEOTIDE SEQUENCE</scope>
    <source>
        <strain evidence="10">RCP-MX</strain>
    </source>
</reference>
<evidence type="ECO:0000259" key="9">
    <source>
        <dbReference type="Pfam" id="PF13868"/>
    </source>
</evidence>
<comment type="caution">
    <text evidence="10">The sequence shown here is derived from an EMBL/GenBank/DDBJ whole genome shotgun (WGS) entry which is preliminary data.</text>
</comment>
<feature type="compositionally biased region" description="Basic and acidic residues" evidence="8">
    <location>
        <begin position="321"/>
        <end position="337"/>
    </location>
</feature>
<evidence type="ECO:0000256" key="5">
    <source>
        <dbReference type="ARBA" id="ARBA00023273"/>
    </source>
</evidence>
<dbReference type="PANTHER" id="PTHR15504">
    <property type="entry name" value="NASOPHARYNGEAL EPITHELIUM SPECIFIC PROTEIN 1"/>
    <property type="match status" value="1"/>
</dbReference>
<organism evidence="10 11">
    <name type="scientific">Paratrimastix pyriformis</name>
    <dbReference type="NCBI Taxonomy" id="342808"/>
    <lineage>
        <taxon>Eukaryota</taxon>
        <taxon>Metamonada</taxon>
        <taxon>Preaxostyla</taxon>
        <taxon>Paratrimastigidae</taxon>
        <taxon>Paratrimastix</taxon>
    </lineage>
</organism>
<evidence type="ECO:0000256" key="4">
    <source>
        <dbReference type="ARBA" id="ARBA00023069"/>
    </source>
</evidence>